<comment type="similarity">
    <text evidence="1">Belongs to the peptidase M20A family.</text>
</comment>
<dbReference type="SUPFAM" id="SSF53187">
    <property type="entry name" value="Zn-dependent exopeptidases"/>
    <property type="match status" value="1"/>
</dbReference>
<gene>
    <name evidence="3" type="primary">pm20d2</name>
    <name evidence="3" type="ORF">L345_03670</name>
</gene>
<keyword evidence="4" id="KW-1185">Reference proteome</keyword>
<dbReference type="Gene3D" id="3.30.70.360">
    <property type="match status" value="1"/>
</dbReference>
<dbReference type="FunFam" id="3.30.70.360:FF:000004">
    <property type="entry name" value="Peptidase M20 domain-containing protein 2"/>
    <property type="match status" value="1"/>
</dbReference>
<evidence type="ECO:0000313" key="3">
    <source>
        <dbReference type="EMBL" id="ETE70518.1"/>
    </source>
</evidence>
<protein>
    <submittedName>
        <fullName evidence="3">Peptidase M20 domain-containing protein 2</fullName>
    </submittedName>
</protein>
<dbReference type="Pfam" id="PF07687">
    <property type="entry name" value="M20_dimer"/>
    <property type="match status" value="1"/>
</dbReference>
<dbReference type="PANTHER" id="PTHR30575">
    <property type="entry name" value="PEPTIDASE M20"/>
    <property type="match status" value="1"/>
</dbReference>
<feature type="non-terminal residue" evidence="3">
    <location>
        <position position="1"/>
    </location>
</feature>
<dbReference type="InterPro" id="IPR052030">
    <property type="entry name" value="Peptidase_M20/M20A_hydrolases"/>
</dbReference>
<dbReference type="PANTHER" id="PTHR30575:SF0">
    <property type="entry name" value="XAA-ARG DIPEPTIDASE"/>
    <property type="match status" value="1"/>
</dbReference>
<dbReference type="InterPro" id="IPR036264">
    <property type="entry name" value="Bact_exopeptidase_dim_dom"/>
</dbReference>
<evidence type="ECO:0000256" key="1">
    <source>
        <dbReference type="ARBA" id="ARBA00006247"/>
    </source>
</evidence>
<dbReference type="Proteomes" id="UP000018936">
    <property type="component" value="Unassembled WGS sequence"/>
</dbReference>
<dbReference type="EMBL" id="AZIM01000537">
    <property type="protein sequence ID" value="ETE70518.1"/>
    <property type="molecule type" value="Genomic_DNA"/>
</dbReference>
<dbReference type="Gene3D" id="3.40.630.10">
    <property type="entry name" value="Zn peptidases"/>
    <property type="match status" value="1"/>
</dbReference>
<dbReference type="CDD" id="cd05672">
    <property type="entry name" value="M20_ACY1L2-like"/>
    <property type="match status" value="1"/>
</dbReference>
<name>V8P941_OPHHA</name>
<dbReference type="MEROPS" id="M20.021"/>
<proteinExistence type="inferred from homology"/>
<evidence type="ECO:0000259" key="2">
    <source>
        <dbReference type="Pfam" id="PF07687"/>
    </source>
</evidence>
<evidence type="ECO:0000313" key="4">
    <source>
        <dbReference type="Proteomes" id="UP000018936"/>
    </source>
</evidence>
<dbReference type="AlphaFoldDB" id="V8P941"/>
<dbReference type="SUPFAM" id="SSF55031">
    <property type="entry name" value="Bacterial exopeptidase dimerisation domain"/>
    <property type="match status" value="1"/>
</dbReference>
<comment type="caution">
    <text evidence="3">The sequence shown here is derived from an EMBL/GenBank/DDBJ whole genome shotgun (WGS) entry which is preliminary data.</text>
</comment>
<feature type="domain" description="Peptidase M20 dimerisation" evidence="2">
    <location>
        <begin position="221"/>
        <end position="314"/>
    </location>
</feature>
<dbReference type="InterPro" id="IPR011650">
    <property type="entry name" value="Peptidase_M20_dimer"/>
</dbReference>
<sequence>MRPNEAGEASSASEVRLDEWKRWAAECIDESSERLGELSREIWSHPELAFEEHQAHAALTSFFAGLPVSSSSAAWSVQRSYKLETAFRADWKWDGAPCSPAETNQATPPSPPPLRLGFLCEYDALPAIGHACGHNLIAEVGAAAALGLKGALESLRQNPAGLPRQAPAVKVTVLGTPAEEDGGGKIDLIKAGAFDNLDVVFMAHPSQEDAAYLPDIAEHDVTVKYYGKTSHAAAYPWEGLNALDAAVLAYNNLSLLRQQMKPTWRVHGIIKNGGVKPNIIPSYTELEFYLRAPSLRELSTLKEKAENCFKAAALATGCEVEIHDNEADFYNRIYMGAEYFYLLYPLIILLFANPYNNISPYRLFGIFQNLTMFWLSLGSTDFGNVSYVIPGIHSYFYIGSDALNHTEQYTMAAGSEEAQFYALRAAKALAMTALDVIFKPDVLEKVREDFRLTKLKEEGHLNVPGNTKGSDNGIEAETLSLFRNILYEHQTVPLLQKIIISPLKKKCGSGGIFLSEKLQNPVVTIL</sequence>
<organism evidence="3 4">
    <name type="scientific">Ophiophagus hannah</name>
    <name type="common">King cobra</name>
    <name type="synonym">Naja hannah</name>
    <dbReference type="NCBI Taxonomy" id="8665"/>
    <lineage>
        <taxon>Eukaryota</taxon>
        <taxon>Metazoa</taxon>
        <taxon>Chordata</taxon>
        <taxon>Craniata</taxon>
        <taxon>Vertebrata</taxon>
        <taxon>Euteleostomi</taxon>
        <taxon>Lepidosauria</taxon>
        <taxon>Squamata</taxon>
        <taxon>Bifurcata</taxon>
        <taxon>Unidentata</taxon>
        <taxon>Episquamata</taxon>
        <taxon>Toxicofera</taxon>
        <taxon>Serpentes</taxon>
        <taxon>Colubroidea</taxon>
        <taxon>Elapidae</taxon>
        <taxon>Elapinae</taxon>
        <taxon>Ophiophagus</taxon>
    </lineage>
</organism>
<dbReference type="OrthoDB" id="6119954at2759"/>
<accession>V8P941</accession>
<dbReference type="GO" id="GO:0016805">
    <property type="term" value="F:dipeptidase activity"/>
    <property type="evidence" value="ECO:0007669"/>
    <property type="project" value="TreeGrafter"/>
</dbReference>
<reference evidence="3 4" key="1">
    <citation type="journal article" date="2013" name="Proc. Natl. Acad. Sci. U.S.A.">
        <title>The king cobra genome reveals dynamic gene evolution and adaptation in the snake venom system.</title>
        <authorList>
            <person name="Vonk F.J."/>
            <person name="Casewell N.R."/>
            <person name="Henkel C.V."/>
            <person name="Heimberg A.M."/>
            <person name="Jansen H.J."/>
            <person name="McCleary R.J."/>
            <person name="Kerkkamp H.M."/>
            <person name="Vos R.A."/>
            <person name="Guerreiro I."/>
            <person name="Calvete J.J."/>
            <person name="Wuster W."/>
            <person name="Woods A.E."/>
            <person name="Logan J.M."/>
            <person name="Harrison R.A."/>
            <person name="Castoe T.A."/>
            <person name="de Koning A.P."/>
            <person name="Pollock D.D."/>
            <person name="Yandell M."/>
            <person name="Calderon D."/>
            <person name="Renjifo C."/>
            <person name="Currier R.B."/>
            <person name="Salgado D."/>
            <person name="Pla D."/>
            <person name="Sanz L."/>
            <person name="Hyder A.S."/>
            <person name="Ribeiro J.M."/>
            <person name="Arntzen J.W."/>
            <person name="van den Thillart G.E."/>
            <person name="Boetzer M."/>
            <person name="Pirovano W."/>
            <person name="Dirks R.P."/>
            <person name="Spaink H.P."/>
            <person name="Duboule D."/>
            <person name="McGlinn E."/>
            <person name="Kini R.M."/>
            <person name="Richardson M.K."/>
        </authorList>
    </citation>
    <scope>NUCLEOTIDE SEQUENCE</scope>
    <source>
        <tissue evidence="3">Blood</tissue>
    </source>
</reference>